<dbReference type="InterPro" id="IPR000330">
    <property type="entry name" value="SNF2_N"/>
</dbReference>
<keyword evidence="6" id="KW-0539">Nucleus</keyword>
<dbReference type="GO" id="GO:0005634">
    <property type="term" value="C:nucleus"/>
    <property type="evidence" value="ECO:0007669"/>
    <property type="project" value="UniProtKB-SubCell"/>
</dbReference>
<dbReference type="SMART" id="SM00490">
    <property type="entry name" value="HELICc"/>
    <property type="match status" value="1"/>
</dbReference>
<dbReference type="GO" id="GO:0006281">
    <property type="term" value="P:DNA repair"/>
    <property type="evidence" value="ECO:0007669"/>
    <property type="project" value="InterPro"/>
</dbReference>
<dbReference type="InterPro" id="IPR031053">
    <property type="entry name" value="ALC1"/>
</dbReference>
<sequence length="872" mass="97783">MAVATMELELDYQQRLLAAAEIILQSDRRDEGAPLLDPAHLGVTATLKPHQLDGVSWLLRRYHLGVNVLLAQMGLGKTLQAISLLSYLKVNHISTGPFLVLCPLSVTDGWMSEFAKFCPILRVLRYVGDKEHRRDLRRMMHEHLRRQSPSIDGQLELPFDVLLTTYDLALLDQDFLSQIPWHYVVVDEAQRLKNPSSVLYSVLQQHFIMPRRLLMTGTPIQNNLTELWALMHFCMPGVFGKLEQFTSTFYAAGSSSTGHDVDGVKRQFKILKHILRAFMLRRTKMQLVKSGTLMLPPLTEITVMVPSVPLQKKVYMSILRRELPTLLAFSSGASSHQSLQNIVVQLRKACSHPYLFIGIEPEPYEEGEHLIHASGKLIVLDQLLGRLHAEGHRVLLFAQMTHTLDILQVSFFCYIHLVSAGKPDEGFVKSAPSSNDAFVFMISTRAGGVGLNLVAADTVIFYEQDWNPQVDKQALQRAHRIGQMSHVLSINLVTEHSIEEVIMRRAERKLNLSNDVVGQKDNDIQDIGKLGGEAIDIRSLIFGLQIFDPTDVTAENLSEKNINDLYAMTNKVIEMRKNGTSQKDDQRFEINPTTLLDNELMKSNPGSTKFDCKLDEAAYLSWVEKFREASQSLADSTLSLGKRRNVLEKMQSTREAQKKKATENKLAKWEALGYKSLATKDPDYIADDQIVADSGSIQFVFGDCTKPSTICLSEPAIIFCCVDTSGKWGLGGMFNSLAALSSSIPDAYHQAFKCGDLHMGDLHLIELTGSDGDTSTYFAAPLSVALAVVQSYNPRCRVPRSSISLSDLEKCLAKASFTAAQKSASIHLLRIGSRSVMYTVERLLRKYSAMHGIKIYVYYFRRPSEEEKPQQS</sequence>
<reference evidence="9" key="1">
    <citation type="submission" date="2021-03" db="EMBL/GenBank/DDBJ databases">
        <authorList>
            <person name="Li Z."/>
            <person name="Yang C."/>
        </authorList>
    </citation>
    <scope>NUCLEOTIDE SEQUENCE</scope>
    <source>
        <strain evidence="9">Dzin_1.0</strain>
        <tissue evidence="9">Leaf</tissue>
    </source>
</reference>
<keyword evidence="5" id="KW-0067">ATP-binding</keyword>
<dbReference type="SUPFAM" id="SSF52949">
    <property type="entry name" value="Macro domain-like"/>
    <property type="match status" value="1"/>
</dbReference>
<dbReference type="PROSITE" id="PS51194">
    <property type="entry name" value="HELICASE_CTER"/>
    <property type="match status" value="1"/>
</dbReference>
<feature type="domain" description="Helicase ATP-binding" evidence="7">
    <location>
        <begin position="58"/>
        <end position="237"/>
    </location>
</feature>
<dbReference type="PROSITE" id="PS51192">
    <property type="entry name" value="HELICASE_ATP_BIND_1"/>
    <property type="match status" value="1"/>
</dbReference>
<dbReference type="Pfam" id="PF00176">
    <property type="entry name" value="SNF2-rel_dom"/>
    <property type="match status" value="1"/>
</dbReference>
<dbReference type="Gene3D" id="3.40.50.10810">
    <property type="entry name" value="Tandem AAA-ATPase domain"/>
    <property type="match status" value="1"/>
</dbReference>
<keyword evidence="3" id="KW-0547">Nucleotide-binding</keyword>
<dbReference type="Pfam" id="PF00271">
    <property type="entry name" value="Helicase_C"/>
    <property type="match status" value="1"/>
</dbReference>
<gene>
    <name evidence="9" type="ORF">J5N97_018592</name>
</gene>
<evidence type="ECO:0000259" key="7">
    <source>
        <dbReference type="PROSITE" id="PS51192"/>
    </source>
</evidence>
<evidence type="ECO:0008006" key="11">
    <source>
        <dbReference type="Google" id="ProtNLM"/>
    </source>
</evidence>
<protein>
    <recommendedName>
        <fullName evidence="11">Helicase CHR10</fullName>
    </recommendedName>
</protein>
<evidence type="ECO:0000313" key="10">
    <source>
        <dbReference type="Proteomes" id="UP001085076"/>
    </source>
</evidence>
<dbReference type="PANTHER" id="PTHR47157:SF1">
    <property type="entry name" value="CHROMODOMAIN-HELICASE-DNA-BINDING PROTEIN 1-LIKE"/>
    <property type="match status" value="1"/>
</dbReference>
<keyword evidence="10" id="KW-1185">Reference proteome</keyword>
<dbReference type="SMART" id="SM00487">
    <property type="entry name" value="DEXDc"/>
    <property type="match status" value="1"/>
</dbReference>
<dbReference type="Proteomes" id="UP001085076">
    <property type="component" value="Miscellaneous, Linkage group lg05"/>
</dbReference>
<evidence type="ECO:0000256" key="6">
    <source>
        <dbReference type="ARBA" id="ARBA00023242"/>
    </source>
</evidence>
<dbReference type="EMBL" id="JAGGNH010000005">
    <property type="protein sequence ID" value="KAJ0970633.1"/>
    <property type="molecule type" value="Genomic_DNA"/>
</dbReference>
<dbReference type="InterPro" id="IPR038718">
    <property type="entry name" value="SNF2-like_sf"/>
</dbReference>
<dbReference type="SUPFAM" id="SSF52540">
    <property type="entry name" value="P-loop containing nucleoside triphosphate hydrolases"/>
    <property type="match status" value="2"/>
</dbReference>
<dbReference type="InterPro" id="IPR014001">
    <property type="entry name" value="Helicase_ATP-bd"/>
</dbReference>
<dbReference type="AlphaFoldDB" id="A0A9D5CCF6"/>
<dbReference type="GO" id="GO:0016787">
    <property type="term" value="F:hydrolase activity"/>
    <property type="evidence" value="ECO:0007669"/>
    <property type="project" value="UniProtKB-KW"/>
</dbReference>
<dbReference type="InterPro" id="IPR049730">
    <property type="entry name" value="SNF2/RAD54-like_C"/>
</dbReference>
<evidence type="ECO:0000313" key="9">
    <source>
        <dbReference type="EMBL" id="KAJ0970633.1"/>
    </source>
</evidence>
<dbReference type="OrthoDB" id="5857104at2759"/>
<keyword evidence="4" id="KW-0378">Hydrolase</keyword>
<dbReference type="GO" id="GO:0003678">
    <property type="term" value="F:DNA helicase activity"/>
    <property type="evidence" value="ECO:0007669"/>
    <property type="project" value="InterPro"/>
</dbReference>
<dbReference type="InterPro" id="IPR043472">
    <property type="entry name" value="Macro_dom-like"/>
</dbReference>
<dbReference type="GO" id="GO:0006338">
    <property type="term" value="P:chromatin remodeling"/>
    <property type="evidence" value="ECO:0007669"/>
    <property type="project" value="InterPro"/>
</dbReference>
<feature type="domain" description="Helicase C-terminal" evidence="8">
    <location>
        <begin position="379"/>
        <end position="525"/>
    </location>
</feature>
<comment type="similarity">
    <text evidence="2">Belongs to the SNF2/RAD54 helicase family.</text>
</comment>
<name>A0A9D5CCF6_9LILI</name>
<evidence type="ECO:0000256" key="3">
    <source>
        <dbReference type="ARBA" id="ARBA00022741"/>
    </source>
</evidence>
<comment type="subcellular location">
    <subcellularLocation>
        <location evidence="1">Nucleus</location>
    </subcellularLocation>
</comment>
<evidence type="ECO:0000256" key="5">
    <source>
        <dbReference type="ARBA" id="ARBA00022840"/>
    </source>
</evidence>
<dbReference type="Gene3D" id="3.40.220.10">
    <property type="entry name" value="Leucine Aminopeptidase, subunit E, domain 1"/>
    <property type="match status" value="1"/>
</dbReference>
<evidence type="ECO:0000259" key="8">
    <source>
        <dbReference type="PROSITE" id="PS51194"/>
    </source>
</evidence>
<dbReference type="InterPro" id="IPR001650">
    <property type="entry name" value="Helicase_C-like"/>
</dbReference>
<evidence type="ECO:0000256" key="2">
    <source>
        <dbReference type="ARBA" id="ARBA00007025"/>
    </source>
</evidence>
<evidence type="ECO:0000256" key="4">
    <source>
        <dbReference type="ARBA" id="ARBA00022801"/>
    </source>
</evidence>
<dbReference type="InterPro" id="IPR027417">
    <property type="entry name" value="P-loop_NTPase"/>
</dbReference>
<dbReference type="Gene3D" id="3.40.50.300">
    <property type="entry name" value="P-loop containing nucleotide triphosphate hydrolases"/>
    <property type="match status" value="1"/>
</dbReference>
<proteinExistence type="inferred from homology"/>
<accession>A0A9D5CCF6</accession>
<organism evidence="9 10">
    <name type="scientific">Dioscorea zingiberensis</name>
    <dbReference type="NCBI Taxonomy" id="325984"/>
    <lineage>
        <taxon>Eukaryota</taxon>
        <taxon>Viridiplantae</taxon>
        <taxon>Streptophyta</taxon>
        <taxon>Embryophyta</taxon>
        <taxon>Tracheophyta</taxon>
        <taxon>Spermatophyta</taxon>
        <taxon>Magnoliopsida</taxon>
        <taxon>Liliopsida</taxon>
        <taxon>Dioscoreales</taxon>
        <taxon>Dioscoreaceae</taxon>
        <taxon>Dioscorea</taxon>
    </lineage>
</organism>
<dbReference type="GO" id="GO:0005524">
    <property type="term" value="F:ATP binding"/>
    <property type="evidence" value="ECO:0007669"/>
    <property type="project" value="UniProtKB-KW"/>
</dbReference>
<reference evidence="9" key="2">
    <citation type="journal article" date="2022" name="Hortic Res">
        <title>The genome of Dioscorea zingiberensis sheds light on the biosynthesis, origin and evolution of the medicinally important diosgenin saponins.</title>
        <authorList>
            <person name="Li Y."/>
            <person name="Tan C."/>
            <person name="Li Z."/>
            <person name="Guo J."/>
            <person name="Li S."/>
            <person name="Chen X."/>
            <person name="Wang C."/>
            <person name="Dai X."/>
            <person name="Yang H."/>
            <person name="Song W."/>
            <person name="Hou L."/>
            <person name="Xu J."/>
            <person name="Tong Z."/>
            <person name="Xu A."/>
            <person name="Yuan X."/>
            <person name="Wang W."/>
            <person name="Yang Q."/>
            <person name="Chen L."/>
            <person name="Sun Z."/>
            <person name="Wang K."/>
            <person name="Pan B."/>
            <person name="Chen J."/>
            <person name="Bao Y."/>
            <person name="Liu F."/>
            <person name="Qi X."/>
            <person name="Gang D.R."/>
            <person name="Wen J."/>
            <person name="Li J."/>
        </authorList>
    </citation>
    <scope>NUCLEOTIDE SEQUENCE</scope>
    <source>
        <strain evidence="9">Dzin_1.0</strain>
    </source>
</reference>
<dbReference type="PANTHER" id="PTHR47157">
    <property type="entry name" value="CHROMODOMAIN-HELICASE-DNA-BINDING PROTEIN 1-LIKE"/>
    <property type="match status" value="1"/>
</dbReference>
<evidence type="ECO:0000256" key="1">
    <source>
        <dbReference type="ARBA" id="ARBA00004123"/>
    </source>
</evidence>
<comment type="caution">
    <text evidence="9">The sequence shown here is derived from an EMBL/GenBank/DDBJ whole genome shotgun (WGS) entry which is preliminary data.</text>
</comment>
<dbReference type="CDD" id="cd18793">
    <property type="entry name" value="SF2_C_SNF"/>
    <property type="match status" value="1"/>
</dbReference>